<dbReference type="InParanoid" id="A0A0H2S2E7"/>
<organism evidence="1 2">
    <name type="scientific">Schizopora paradoxa</name>
    <dbReference type="NCBI Taxonomy" id="27342"/>
    <lineage>
        <taxon>Eukaryota</taxon>
        <taxon>Fungi</taxon>
        <taxon>Dikarya</taxon>
        <taxon>Basidiomycota</taxon>
        <taxon>Agaricomycotina</taxon>
        <taxon>Agaricomycetes</taxon>
        <taxon>Hymenochaetales</taxon>
        <taxon>Schizoporaceae</taxon>
        <taxon>Schizopora</taxon>
    </lineage>
</organism>
<protein>
    <submittedName>
        <fullName evidence="1">Uncharacterized protein</fullName>
    </submittedName>
</protein>
<keyword evidence="2" id="KW-1185">Reference proteome</keyword>
<sequence>MDEFRVIEVSSRTRRLVSCRHRWPKDCRRLHYKIYLKVGVLLSWILSFSNHSVAKLCSIIDDQCCPLVTMQRIDEFIKLCVSDKQLCSSKICSDSMII</sequence>
<evidence type="ECO:0000313" key="2">
    <source>
        <dbReference type="Proteomes" id="UP000053477"/>
    </source>
</evidence>
<reference evidence="1 2" key="1">
    <citation type="submission" date="2015-04" db="EMBL/GenBank/DDBJ databases">
        <title>Complete genome sequence of Schizopora paradoxa KUC8140, a cosmopolitan wood degrader in East Asia.</title>
        <authorList>
            <consortium name="DOE Joint Genome Institute"/>
            <person name="Min B."/>
            <person name="Park H."/>
            <person name="Jang Y."/>
            <person name="Kim J.-J."/>
            <person name="Kim K.H."/>
            <person name="Pangilinan J."/>
            <person name="Lipzen A."/>
            <person name="Riley R."/>
            <person name="Grigoriev I.V."/>
            <person name="Spatafora J.W."/>
            <person name="Choi I.-G."/>
        </authorList>
    </citation>
    <scope>NUCLEOTIDE SEQUENCE [LARGE SCALE GENOMIC DNA]</scope>
    <source>
        <strain evidence="1 2">KUC8140</strain>
    </source>
</reference>
<dbReference type="Proteomes" id="UP000053477">
    <property type="component" value="Unassembled WGS sequence"/>
</dbReference>
<evidence type="ECO:0000313" key="1">
    <source>
        <dbReference type="EMBL" id="KLO11186.1"/>
    </source>
</evidence>
<gene>
    <name evidence="1" type="ORF">SCHPADRAFT_482008</name>
</gene>
<dbReference type="EMBL" id="KQ086006">
    <property type="protein sequence ID" value="KLO11186.1"/>
    <property type="molecule type" value="Genomic_DNA"/>
</dbReference>
<name>A0A0H2S2E7_9AGAM</name>
<proteinExistence type="predicted"/>
<accession>A0A0H2S2E7</accession>
<dbReference type="AlphaFoldDB" id="A0A0H2S2E7"/>